<keyword evidence="6" id="KW-1185">Reference proteome</keyword>
<dbReference type="InterPro" id="IPR052404">
    <property type="entry name" value="SPP1-like_terminase"/>
</dbReference>
<accession>A0A378PZ07</accession>
<dbReference type="InterPro" id="IPR038713">
    <property type="entry name" value="Terminase_Gp1_N_sf"/>
</dbReference>
<reference evidence="4" key="2">
    <citation type="journal article" date="2022" name="BMC Microbiol.">
        <title>Whole genome sequencing of Moraxella bovis strains from North America reveals two genotypes with different genetic determinants.</title>
        <authorList>
            <person name="Wynn E.L."/>
            <person name="Hille M.M."/>
            <person name="Loy J.D."/>
            <person name="Schuller G."/>
            <person name="Kuhn K.L."/>
            <person name="Dickey A.M."/>
            <person name="Bono J.L."/>
            <person name="Clawson M.L."/>
        </authorList>
    </citation>
    <scope>NUCLEOTIDE SEQUENCE</scope>
    <source>
        <strain evidence="4">SAM102599</strain>
    </source>
</reference>
<sequence>MAKLTPKQQRFVDEYLIDLNATQACIRAGYSEKTAEQMGYQLLQKTSVQTAIEQAMNERQNRTQINADYVLNRLVQIDQLDIADILDETGNFKPISEWSKEWRLNLSSFEIVENATGGFVKKIKFPDKVKNLELLGKHVQIGAWASNQSVDVTAVQINQNETMGKDEFRQIAKEVLGKI</sequence>
<dbReference type="AlphaFoldDB" id="A0A378PZ07"/>
<dbReference type="EMBL" id="UGPZ01000003">
    <property type="protein sequence ID" value="STY93424.1"/>
    <property type="molecule type" value="Genomic_DNA"/>
</dbReference>
<organism evidence="3 5">
    <name type="scientific">Moraxella bovis</name>
    <dbReference type="NCBI Taxonomy" id="476"/>
    <lineage>
        <taxon>Bacteria</taxon>
        <taxon>Pseudomonadati</taxon>
        <taxon>Pseudomonadota</taxon>
        <taxon>Gammaproteobacteria</taxon>
        <taxon>Moraxellales</taxon>
        <taxon>Moraxellaceae</taxon>
        <taxon>Moraxella</taxon>
    </lineage>
</organism>
<dbReference type="GO" id="GO:0051276">
    <property type="term" value="P:chromosome organization"/>
    <property type="evidence" value="ECO:0007669"/>
    <property type="project" value="InterPro"/>
</dbReference>
<protein>
    <submittedName>
        <fullName evidence="3">Terminase small subunit</fullName>
    </submittedName>
</protein>
<proteinExistence type="predicted"/>
<dbReference type="Proteomes" id="UP000254133">
    <property type="component" value="Unassembled WGS sequence"/>
</dbReference>
<keyword evidence="1" id="KW-1188">Viral release from host cell</keyword>
<dbReference type="InterPro" id="IPR005335">
    <property type="entry name" value="Terminase_ssu"/>
</dbReference>
<dbReference type="PANTHER" id="PTHR41328">
    <property type="entry name" value="TERMINASE SMALL SUBUNIT-RELATED"/>
    <property type="match status" value="1"/>
</dbReference>
<evidence type="ECO:0000313" key="6">
    <source>
        <dbReference type="Proteomes" id="UP001163632"/>
    </source>
</evidence>
<evidence type="ECO:0000313" key="4">
    <source>
        <dbReference type="EMBL" id="UZA04520.1"/>
    </source>
</evidence>
<dbReference type="Gene3D" id="1.10.10.1400">
    <property type="entry name" value="Terminase, small subunit, N-terminal DNA-binding domain, HTH motif"/>
    <property type="match status" value="1"/>
</dbReference>
<dbReference type="Proteomes" id="UP001163632">
    <property type="component" value="Chromosome"/>
</dbReference>
<evidence type="ECO:0000256" key="2">
    <source>
        <dbReference type="ARBA" id="ARBA00023219"/>
    </source>
</evidence>
<dbReference type="EMBL" id="CP087830">
    <property type="protein sequence ID" value="UZA04520.1"/>
    <property type="molecule type" value="Genomic_DNA"/>
</dbReference>
<dbReference type="PANTHER" id="PTHR41328:SF2">
    <property type="entry name" value="TERMINASE SMALL SUBUNIT"/>
    <property type="match status" value="1"/>
</dbReference>
<evidence type="ECO:0000313" key="3">
    <source>
        <dbReference type="EMBL" id="STY93424.1"/>
    </source>
</evidence>
<gene>
    <name evidence="4" type="ORF">LP092_07295</name>
    <name evidence="3" type="ORF">NCTC9426_02154</name>
</gene>
<keyword evidence="2" id="KW-0231">Viral genome packaging</keyword>
<reference evidence="3 5" key="1">
    <citation type="submission" date="2018-06" db="EMBL/GenBank/DDBJ databases">
        <authorList>
            <consortium name="Pathogen Informatics"/>
            <person name="Doyle S."/>
        </authorList>
    </citation>
    <scope>NUCLEOTIDE SEQUENCE [LARGE SCALE GENOMIC DNA]</scope>
    <source>
        <strain evidence="3 5">NCTC9426</strain>
    </source>
</reference>
<dbReference type="RefSeq" id="WP_115369754.1">
    <property type="nucleotide sequence ID" value="NZ_CP087796.1"/>
</dbReference>
<name>A0A378PZ07_MORBO</name>
<dbReference type="Pfam" id="PF03592">
    <property type="entry name" value="Terminase_2"/>
    <property type="match status" value="1"/>
</dbReference>
<evidence type="ECO:0000313" key="5">
    <source>
        <dbReference type="Proteomes" id="UP000254133"/>
    </source>
</evidence>
<evidence type="ECO:0000256" key="1">
    <source>
        <dbReference type="ARBA" id="ARBA00022612"/>
    </source>
</evidence>